<sequence length="152" mass="16786">MVDSELTKLRRARARVHANLRKLEPLIASYYAKAADLEARIQALAPELNLPPRRYAPNPVFARGELPRLAMSILRAAGKPLSTREVAVRALAAKGVTLPDRRTLKVTRLRLQNTFSAWQKRGLTVRVGSGREGKRGLAQDLGPGIGQFLIKS</sequence>
<proteinExistence type="predicted"/>
<dbReference type="EMBL" id="JAPDNT010000003">
    <property type="protein sequence ID" value="MCW3474417.1"/>
    <property type="molecule type" value="Genomic_DNA"/>
</dbReference>
<name>A0AA41YRZ5_9PROT</name>
<organism evidence="1 2">
    <name type="scientific">Limobrevibacterium gyesilva</name>
    <dbReference type="NCBI Taxonomy" id="2991712"/>
    <lineage>
        <taxon>Bacteria</taxon>
        <taxon>Pseudomonadati</taxon>
        <taxon>Pseudomonadota</taxon>
        <taxon>Alphaproteobacteria</taxon>
        <taxon>Acetobacterales</taxon>
        <taxon>Acetobacteraceae</taxon>
        <taxon>Limobrevibacterium</taxon>
    </lineage>
</organism>
<protein>
    <submittedName>
        <fullName evidence="1">Uncharacterized protein</fullName>
    </submittedName>
</protein>
<accession>A0AA41YRZ5</accession>
<comment type="caution">
    <text evidence="1">The sequence shown here is derived from an EMBL/GenBank/DDBJ whole genome shotgun (WGS) entry which is preliminary data.</text>
</comment>
<dbReference type="RefSeq" id="WP_264713045.1">
    <property type="nucleotide sequence ID" value="NZ_JAPDNT010000003.1"/>
</dbReference>
<dbReference type="Proteomes" id="UP001165679">
    <property type="component" value="Unassembled WGS sequence"/>
</dbReference>
<keyword evidence="2" id="KW-1185">Reference proteome</keyword>
<evidence type="ECO:0000313" key="2">
    <source>
        <dbReference type="Proteomes" id="UP001165679"/>
    </source>
</evidence>
<evidence type="ECO:0000313" key="1">
    <source>
        <dbReference type="EMBL" id="MCW3474417.1"/>
    </source>
</evidence>
<gene>
    <name evidence="1" type="ORF">OL599_07460</name>
</gene>
<dbReference type="AlphaFoldDB" id="A0AA41YRZ5"/>
<reference evidence="1" key="1">
    <citation type="submission" date="2022-09" db="EMBL/GenBank/DDBJ databases">
        <title>Rhodovastum sp. nov. RN2-1 isolated from soil in Seongnam, South Korea.</title>
        <authorList>
            <person name="Le N.T."/>
        </authorList>
    </citation>
    <scope>NUCLEOTIDE SEQUENCE</scope>
    <source>
        <strain evidence="1">RN2-1</strain>
    </source>
</reference>
<reference evidence="1" key="2">
    <citation type="submission" date="2022-10" db="EMBL/GenBank/DDBJ databases">
        <authorList>
            <person name="Trinh H.N."/>
        </authorList>
    </citation>
    <scope>NUCLEOTIDE SEQUENCE</scope>
    <source>
        <strain evidence="1">RN2-1</strain>
    </source>
</reference>